<dbReference type="PANTHER" id="PTHR34987">
    <property type="entry name" value="C, PUTATIVE (AFU_ORTHOLOGUE AFUA_3G02880)-RELATED"/>
    <property type="match status" value="1"/>
</dbReference>
<evidence type="ECO:0000313" key="3">
    <source>
        <dbReference type="Proteomes" id="UP001163821"/>
    </source>
</evidence>
<proteinExistence type="predicted"/>
<dbReference type="InterPro" id="IPR012341">
    <property type="entry name" value="6hp_glycosidase-like_sf"/>
</dbReference>
<dbReference type="Proteomes" id="UP001163821">
    <property type="component" value="Unassembled WGS sequence"/>
</dbReference>
<feature type="domain" description="Alpha-L-rhamnosidase six-hairpin glycosidase" evidence="1">
    <location>
        <begin position="206"/>
        <end position="531"/>
    </location>
</feature>
<comment type="caution">
    <text evidence="2">The sequence shown here is derived from an EMBL/GenBank/DDBJ whole genome shotgun (WGS) entry which is preliminary data.</text>
</comment>
<sequence>MSKLICLLSMFLYVFLGLTAQVPPVLAELPANSVQKDELTRYYLSPQRVVWQSAESEEKIRNLGVLLNPGTGQAAFGLKKEAFATLTNAAGDTTGFILDFGKEIQGGIQITTCTSNRVTHRVRVRLGESVAETCSKVVGDGTTGLAGGATNHHAMRDFVTELPGYGTKEFGESGFRFVRIDLLDHETSLNLLEVRAYAAFRDVPYLGSFECSDPRLNEIWKTGAYTVHVNMQEYLWDGIKRDRMVWLGDMHPEVMTISAVFGANPVVTKSLDFVRDQTPLPRWMNGISAYSMWWVNNQYDWYLYHGNLDYLREQQTYLSGLLDLFLTKVDSLGRENLHGEGMRFLDWPSSTNEQGVHAGLQALMVMAFTRGAELYRVLGDLSRADACEKMVDKMKSYLPDANHSKQAAALLALANLMPAEKANAEVIAVDGPKNFSTFYGYYMLQAQAKAGDHQTAMDNIRTFWGAMLDLGATTFWEDFNLDWIENAARIDEMVPEGKVDIHAAYGDYCYIGYRHSLCHGWASGPTAWLSEHVLGIHVLEPGCRTVRIESHLADLQWAKGTFPTPFGLITVRHTKLPDGSIKTEWDAPKEINIIQ</sequence>
<dbReference type="Pfam" id="PF17389">
    <property type="entry name" value="Bac_rhamnosid6H"/>
    <property type="match status" value="1"/>
</dbReference>
<dbReference type="EMBL" id="JAPAAF010000001">
    <property type="protein sequence ID" value="MCW0481335.1"/>
    <property type="molecule type" value="Genomic_DNA"/>
</dbReference>
<organism evidence="2 3">
    <name type="scientific">Gaoshiqia sediminis</name>
    <dbReference type="NCBI Taxonomy" id="2986998"/>
    <lineage>
        <taxon>Bacteria</taxon>
        <taxon>Pseudomonadati</taxon>
        <taxon>Bacteroidota</taxon>
        <taxon>Bacteroidia</taxon>
        <taxon>Marinilabiliales</taxon>
        <taxon>Prolixibacteraceae</taxon>
        <taxon>Gaoshiqia</taxon>
    </lineage>
</organism>
<name>A0AA41Y3V0_9BACT</name>
<gene>
    <name evidence="2" type="ORF">N2K84_01245</name>
</gene>
<dbReference type="InterPro" id="IPR035396">
    <property type="entry name" value="Bac_rhamnosid6H"/>
</dbReference>
<evidence type="ECO:0000313" key="2">
    <source>
        <dbReference type="EMBL" id="MCW0481335.1"/>
    </source>
</evidence>
<dbReference type="Gene3D" id="1.50.10.10">
    <property type="match status" value="1"/>
</dbReference>
<dbReference type="PANTHER" id="PTHR34987:SF4">
    <property type="entry name" value="ALPHA-L-RHAMNOSIDASE C-TERMINAL DOMAIN-CONTAINING PROTEIN"/>
    <property type="match status" value="1"/>
</dbReference>
<dbReference type="AlphaFoldDB" id="A0AA41Y3V0"/>
<dbReference type="Gene3D" id="2.60.420.10">
    <property type="entry name" value="Maltose phosphorylase, domain 3"/>
    <property type="match status" value="1"/>
</dbReference>
<dbReference type="RefSeq" id="WP_282589939.1">
    <property type="nucleotide sequence ID" value="NZ_JAPAAF010000001.1"/>
</dbReference>
<keyword evidence="3" id="KW-1185">Reference proteome</keyword>
<accession>A0AA41Y3V0</accession>
<evidence type="ECO:0000259" key="1">
    <source>
        <dbReference type="Pfam" id="PF17389"/>
    </source>
</evidence>
<dbReference type="SUPFAM" id="SSF48208">
    <property type="entry name" value="Six-hairpin glycosidases"/>
    <property type="match status" value="1"/>
</dbReference>
<reference evidence="2" key="1">
    <citation type="submission" date="2022-10" db="EMBL/GenBank/DDBJ databases">
        <title>Gaoshiqiia sediminis gen. nov., sp. nov., isolated from coastal sediment.</title>
        <authorList>
            <person name="Yu W.X."/>
            <person name="Mu D.S."/>
            <person name="Du J.Z."/>
            <person name="Liang Y.Q."/>
        </authorList>
    </citation>
    <scope>NUCLEOTIDE SEQUENCE</scope>
    <source>
        <strain evidence="2">A06</strain>
    </source>
</reference>
<protein>
    <recommendedName>
        <fullName evidence="1">Alpha-L-rhamnosidase six-hairpin glycosidase domain-containing protein</fullName>
    </recommendedName>
</protein>
<dbReference type="InterPro" id="IPR008928">
    <property type="entry name" value="6-hairpin_glycosidase_sf"/>
</dbReference>
<dbReference type="GO" id="GO:0005975">
    <property type="term" value="P:carbohydrate metabolic process"/>
    <property type="evidence" value="ECO:0007669"/>
    <property type="project" value="InterPro"/>
</dbReference>